<evidence type="ECO:0000313" key="3">
    <source>
        <dbReference type="Proteomes" id="UP000031443"/>
    </source>
</evidence>
<dbReference type="EMBL" id="KB529412">
    <property type="protein sequence ID" value="EMP35161.1"/>
    <property type="molecule type" value="Genomic_DNA"/>
</dbReference>
<evidence type="ECO:0000256" key="1">
    <source>
        <dbReference type="SAM" id="MobiDB-lite"/>
    </source>
</evidence>
<evidence type="ECO:0000313" key="2">
    <source>
        <dbReference type="EMBL" id="EMP35161.1"/>
    </source>
</evidence>
<feature type="compositionally biased region" description="Basic and acidic residues" evidence="1">
    <location>
        <begin position="77"/>
        <end position="90"/>
    </location>
</feature>
<accession>M7BB23</accession>
<sequence length="100" mass="11064">MIERSYGRDTLQRRVKVKELQNAYHKAREANGRSGAVPTTCRFYKELDAILGGDPTSTLKSTVDTSEAVPAQSATGQEEKSRSEGAEERGTQSQRKARHP</sequence>
<dbReference type="AlphaFoldDB" id="M7BB23"/>
<keyword evidence="3" id="KW-1185">Reference proteome</keyword>
<feature type="compositionally biased region" description="Polar residues" evidence="1">
    <location>
        <begin position="55"/>
        <end position="65"/>
    </location>
</feature>
<feature type="region of interest" description="Disordered" evidence="1">
    <location>
        <begin position="52"/>
        <end position="100"/>
    </location>
</feature>
<proteinExistence type="predicted"/>
<dbReference type="Proteomes" id="UP000031443">
    <property type="component" value="Unassembled WGS sequence"/>
</dbReference>
<name>M7BB23_CHEMY</name>
<reference evidence="3" key="1">
    <citation type="journal article" date="2013" name="Nat. Genet.">
        <title>The draft genomes of soft-shell turtle and green sea turtle yield insights into the development and evolution of the turtle-specific body plan.</title>
        <authorList>
            <person name="Wang Z."/>
            <person name="Pascual-Anaya J."/>
            <person name="Zadissa A."/>
            <person name="Li W."/>
            <person name="Niimura Y."/>
            <person name="Huang Z."/>
            <person name="Li C."/>
            <person name="White S."/>
            <person name="Xiong Z."/>
            <person name="Fang D."/>
            <person name="Wang B."/>
            <person name="Ming Y."/>
            <person name="Chen Y."/>
            <person name="Zheng Y."/>
            <person name="Kuraku S."/>
            <person name="Pignatelli M."/>
            <person name="Herrero J."/>
            <person name="Beal K."/>
            <person name="Nozawa M."/>
            <person name="Li Q."/>
            <person name="Wang J."/>
            <person name="Zhang H."/>
            <person name="Yu L."/>
            <person name="Shigenobu S."/>
            <person name="Wang J."/>
            <person name="Liu J."/>
            <person name="Flicek P."/>
            <person name="Searle S."/>
            <person name="Wang J."/>
            <person name="Kuratani S."/>
            <person name="Yin Y."/>
            <person name="Aken B."/>
            <person name="Zhang G."/>
            <person name="Irie N."/>
        </authorList>
    </citation>
    <scope>NUCLEOTIDE SEQUENCE [LARGE SCALE GENOMIC DNA]</scope>
</reference>
<organism evidence="2 3">
    <name type="scientific">Chelonia mydas</name>
    <name type="common">Green sea-turtle</name>
    <name type="synonym">Chelonia agassizi</name>
    <dbReference type="NCBI Taxonomy" id="8469"/>
    <lineage>
        <taxon>Eukaryota</taxon>
        <taxon>Metazoa</taxon>
        <taxon>Chordata</taxon>
        <taxon>Craniata</taxon>
        <taxon>Vertebrata</taxon>
        <taxon>Euteleostomi</taxon>
        <taxon>Archelosauria</taxon>
        <taxon>Testudinata</taxon>
        <taxon>Testudines</taxon>
        <taxon>Cryptodira</taxon>
        <taxon>Durocryptodira</taxon>
        <taxon>Americhelydia</taxon>
        <taxon>Chelonioidea</taxon>
        <taxon>Cheloniidae</taxon>
        <taxon>Chelonia</taxon>
    </lineage>
</organism>
<protein>
    <recommendedName>
        <fullName evidence="4">Zinc finger and SCAN domain-containing protein 29</fullName>
    </recommendedName>
</protein>
<gene>
    <name evidence="2" type="ORF">UY3_07673</name>
</gene>
<dbReference type="PANTHER" id="PTHR47595:SF1">
    <property type="entry name" value="MYB_SANT-LIKE DNA-BINDING DOMAIN-CONTAINING PROTEIN"/>
    <property type="match status" value="1"/>
</dbReference>
<dbReference type="PANTHER" id="PTHR47595">
    <property type="entry name" value="HEAT SHOCK 70 KDA PROTEIN 14"/>
    <property type="match status" value="1"/>
</dbReference>
<evidence type="ECO:0008006" key="4">
    <source>
        <dbReference type="Google" id="ProtNLM"/>
    </source>
</evidence>